<keyword evidence="7 11" id="KW-0418">Kinase</keyword>
<dbReference type="GO" id="GO:0005829">
    <property type="term" value="C:cytosol"/>
    <property type="evidence" value="ECO:0007669"/>
    <property type="project" value="TreeGrafter"/>
</dbReference>
<keyword evidence="11" id="KW-0460">Magnesium</keyword>
<dbReference type="HAMAP" id="MF_00109">
    <property type="entry name" value="Shikimate_kinase"/>
    <property type="match status" value="1"/>
</dbReference>
<proteinExistence type="inferred from homology"/>
<comment type="caution">
    <text evidence="11">Lacks conserved residue(s) required for the propagation of feature annotation.</text>
</comment>
<dbReference type="Gene3D" id="3.40.50.300">
    <property type="entry name" value="P-loop containing nucleotide triphosphate hydrolases"/>
    <property type="match status" value="1"/>
</dbReference>
<accession>A0A0C1Y2V0</accession>
<keyword evidence="8 11" id="KW-0067">ATP-binding</keyword>
<feature type="binding site" evidence="11">
    <location>
        <position position="68"/>
    </location>
    <ligand>
        <name>substrate</name>
    </ligand>
</feature>
<comment type="similarity">
    <text evidence="2 11">Belongs to the shikimate kinase family.</text>
</comment>
<feature type="binding site" evidence="11">
    <location>
        <begin position="22"/>
        <end position="27"/>
    </location>
    <ligand>
        <name>ATP</name>
        <dbReference type="ChEBI" id="CHEBI:30616"/>
    </ligand>
</feature>
<name>A0A0C1Y2V0_9CYAN</name>
<evidence type="ECO:0000256" key="7">
    <source>
        <dbReference type="ARBA" id="ARBA00022777"/>
    </source>
</evidence>
<dbReference type="GO" id="GO:0009073">
    <property type="term" value="P:aromatic amino acid family biosynthetic process"/>
    <property type="evidence" value="ECO:0007669"/>
    <property type="project" value="UniProtKB-KW"/>
</dbReference>
<dbReference type="InterPro" id="IPR027417">
    <property type="entry name" value="P-loop_NTPase"/>
</dbReference>
<evidence type="ECO:0000256" key="3">
    <source>
        <dbReference type="ARBA" id="ARBA00012154"/>
    </source>
</evidence>
<keyword evidence="6 11" id="KW-0547">Nucleotide-binding</keyword>
<comment type="subcellular location">
    <subcellularLocation>
        <location evidence="11">Cytoplasm</location>
    </subcellularLocation>
</comment>
<dbReference type="PANTHER" id="PTHR21087:SF16">
    <property type="entry name" value="SHIKIMATE KINASE 1, CHLOROPLASTIC"/>
    <property type="match status" value="1"/>
</dbReference>
<evidence type="ECO:0000256" key="1">
    <source>
        <dbReference type="ARBA" id="ARBA00004842"/>
    </source>
</evidence>
<dbReference type="InterPro" id="IPR000623">
    <property type="entry name" value="Shikimate_kinase/TSH1"/>
</dbReference>
<dbReference type="InterPro" id="IPR031322">
    <property type="entry name" value="Shikimate/glucono_kinase"/>
</dbReference>
<feature type="binding site" evidence="11">
    <location>
        <position position="127"/>
    </location>
    <ligand>
        <name>ATP</name>
        <dbReference type="ChEBI" id="CHEBI:30616"/>
    </ligand>
</feature>
<feature type="binding site" evidence="11">
    <location>
        <position position="26"/>
    </location>
    <ligand>
        <name>Mg(2+)</name>
        <dbReference type="ChEBI" id="CHEBI:18420"/>
    </ligand>
</feature>
<dbReference type="GO" id="GO:0004765">
    <property type="term" value="F:shikimate kinase activity"/>
    <property type="evidence" value="ECO:0007669"/>
    <property type="project" value="UniProtKB-UniRule"/>
</dbReference>
<evidence type="ECO:0000256" key="5">
    <source>
        <dbReference type="ARBA" id="ARBA00022679"/>
    </source>
</evidence>
<dbReference type="GO" id="GO:0005524">
    <property type="term" value="F:ATP binding"/>
    <property type="evidence" value="ECO:0007669"/>
    <property type="project" value="UniProtKB-UniRule"/>
</dbReference>
<feature type="binding site" evidence="11">
    <location>
        <position position="146"/>
    </location>
    <ligand>
        <name>substrate</name>
    </ligand>
</feature>
<dbReference type="CDD" id="cd00464">
    <property type="entry name" value="SK"/>
    <property type="match status" value="1"/>
</dbReference>
<dbReference type="PRINTS" id="PR01100">
    <property type="entry name" value="SHIKIMTKNASE"/>
</dbReference>
<dbReference type="PROSITE" id="PS01128">
    <property type="entry name" value="SHIKIMATE_KINASE"/>
    <property type="match status" value="1"/>
</dbReference>
<dbReference type="GO" id="GO:0009423">
    <property type="term" value="P:chorismate biosynthetic process"/>
    <property type="evidence" value="ECO:0007669"/>
    <property type="project" value="UniProtKB-UniRule"/>
</dbReference>
<evidence type="ECO:0000256" key="4">
    <source>
        <dbReference type="ARBA" id="ARBA00022605"/>
    </source>
</evidence>
<keyword evidence="5 11" id="KW-0808">Transferase</keyword>
<dbReference type="GO" id="GO:0008652">
    <property type="term" value="P:amino acid biosynthetic process"/>
    <property type="evidence" value="ECO:0007669"/>
    <property type="project" value="UniProtKB-KW"/>
</dbReference>
<evidence type="ECO:0000256" key="8">
    <source>
        <dbReference type="ARBA" id="ARBA00022840"/>
    </source>
</evidence>
<sequence length="191" mass="20891">MSDSSALDLLRGANLYLVGMMGAGKSTLGQVMAAKLGYRFCDTDTVIEQAAQQPIPEIFASSGEAEFRALESQVLSQLSPYTRMVIATGGGIVLNQENWWHLRQGVVAWIDVPVEELVRRLQGDASRPLLQRPDWQAHLAQLLSDRQSLYAQADIHLTVAAGEPTEAICDRLVERLRDLILPPPSAVPTDG</sequence>
<comment type="function">
    <text evidence="11">Catalyzes the specific phosphorylation of the 3-hydroxyl group of shikimic acid using ATP as a cosubstrate.</text>
</comment>
<comment type="cofactor">
    <cofactor evidence="11">
        <name>Mg(2+)</name>
        <dbReference type="ChEBI" id="CHEBI:18420"/>
    </cofactor>
    <text evidence="11">Binds 1 Mg(2+) ion per subunit.</text>
</comment>
<evidence type="ECO:0000256" key="2">
    <source>
        <dbReference type="ARBA" id="ARBA00006997"/>
    </source>
</evidence>
<evidence type="ECO:0000256" key="9">
    <source>
        <dbReference type="ARBA" id="ARBA00023141"/>
    </source>
</evidence>
<reference evidence="12" key="2">
    <citation type="journal article" date="2015" name="Genome Announc.">
        <title>Draft Genome Sequence of Filamentous Marine Cyanobacterium Lyngbya confervoides Strain BDU141951.</title>
        <authorList>
            <person name="Chandrababunaidu M.M."/>
            <person name="Sen D."/>
            <person name="Tripathy S."/>
        </authorList>
    </citation>
    <scope>NUCLEOTIDE SEQUENCE</scope>
    <source>
        <strain evidence="12">BDU141951</strain>
    </source>
</reference>
<comment type="caution">
    <text evidence="12">The sequence shown here is derived from an EMBL/GenBank/DDBJ whole genome shotgun (WGS) entry which is preliminary data.</text>
</comment>
<dbReference type="AlphaFoldDB" id="A0A0C1Y2V0"/>
<evidence type="ECO:0000256" key="10">
    <source>
        <dbReference type="ARBA" id="ARBA00048567"/>
    </source>
</evidence>
<keyword evidence="11" id="KW-0963">Cytoplasm</keyword>
<comment type="catalytic activity">
    <reaction evidence="10 11">
        <text>shikimate + ATP = 3-phosphoshikimate + ADP + H(+)</text>
        <dbReference type="Rhea" id="RHEA:13121"/>
        <dbReference type="ChEBI" id="CHEBI:15378"/>
        <dbReference type="ChEBI" id="CHEBI:30616"/>
        <dbReference type="ChEBI" id="CHEBI:36208"/>
        <dbReference type="ChEBI" id="CHEBI:145989"/>
        <dbReference type="ChEBI" id="CHEBI:456216"/>
        <dbReference type="EC" id="2.7.1.71"/>
    </reaction>
</comment>
<comment type="pathway">
    <text evidence="1 11">Metabolic intermediate biosynthesis; chorismate biosynthesis; chorismate from D-erythrose 4-phosphate and phosphoenolpyruvate: step 5/7.</text>
</comment>
<dbReference type="GO" id="GO:0000287">
    <property type="term" value="F:magnesium ion binding"/>
    <property type="evidence" value="ECO:0007669"/>
    <property type="project" value="UniProtKB-UniRule"/>
</dbReference>
<dbReference type="PANTHER" id="PTHR21087">
    <property type="entry name" value="SHIKIMATE KINASE"/>
    <property type="match status" value="1"/>
</dbReference>
<dbReference type="EC" id="2.7.1.71" evidence="3 11"/>
<comment type="subunit">
    <text evidence="11">Monomer.</text>
</comment>
<protein>
    <recommendedName>
        <fullName evidence="3 11">Shikimate kinase</fullName>
        <shortName evidence="11">SK</shortName>
        <ecNumber evidence="3 11">2.7.1.71</ecNumber>
    </recommendedName>
</protein>
<gene>
    <name evidence="11" type="primary">aroK</name>
    <name evidence="12" type="ORF">QQ91_010260</name>
</gene>
<dbReference type="SUPFAM" id="SSF52540">
    <property type="entry name" value="P-loop containing nucleoside triphosphate hydrolases"/>
    <property type="match status" value="1"/>
</dbReference>
<feature type="binding site" evidence="11">
    <location>
        <position position="90"/>
    </location>
    <ligand>
        <name>substrate</name>
    </ligand>
</feature>
<dbReference type="EMBL" id="JTHE02000003">
    <property type="protein sequence ID" value="NEV67499.1"/>
    <property type="molecule type" value="Genomic_DNA"/>
</dbReference>
<reference evidence="12" key="1">
    <citation type="submission" date="2014-11" db="EMBL/GenBank/DDBJ databases">
        <authorList>
            <person name="Malar M.C."/>
            <person name="Sen D."/>
            <person name="Tripathy S."/>
        </authorList>
    </citation>
    <scope>NUCLEOTIDE SEQUENCE</scope>
    <source>
        <strain evidence="12">BDU141951</strain>
    </source>
</reference>
<dbReference type="UniPathway" id="UPA00053">
    <property type="reaction ID" value="UER00088"/>
</dbReference>
<keyword evidence="9 11" id="KW-0057">Aromatic amino acid biosynthesis</keyword>
<feature type="binding site" evidence="11">
    <location>
        <position position="44"/>
    </location>
    <ligand>
        <name>substrate</name>
    </ligand>
</feature>
<reference evidence="12" key="3">
    <citation type="submission" date="2020-02" db="EMBL/GenBank/DDBJ databases">
        <authorList>
            <person name="Sarangi A.N."/>
            <person name="Ghosh S."/>
            <person name="Mukherjee M."/>
            <person name="Tripathy S."/>
        </authorList>
    </citation>
    <scope>NUCLEOTIDE SEQUENCE</scope>
    <source>
        <strain evidence="12">BDU141951</strain>
    </source>
</reference>
<dbReference type="InterPro" id="IPR023000">
    <property type="entry name" value="Shikimate_kinase_CS"/>
</dbReference>
<keyword evidence="11" id="KW-0479">Metal-binding</keyword>
<evidence type="ECO:0000256" key="6">
    <source>
        <dbReference type="ARBA" id="ARBA00022741"/>
    </source>
</evidence>
<evidence type="ECO:0000256" key="11">
    <source>
        <dbReference type="HAMAP-Rule" id="MF_00109"/>
    </source>
</evidence>
<evidence type="ECO:0000313" key="12">
    <source>
        <dbReference type="EMBL" id="NEV67499.1"/>
    </source>
</evidence>
<organism evidence="12">
    <name type="scientific">Lyngbya confervoides BDU141951</name>
    <dbReference type="NCBI Taxonomy" id="1574623"/>
    <lineage>
        <taxon>Bacteria</taxon>
        <taxon>Bacillati</taxon>
        <taxon>Cyanobacteriota</taxon>
        <taxon>Cyanophyceae</taxon>
        <taxon>Oscillatoriophycideae</taxon>
        <taxon>Oscillatoriales</taxon>
        <taxon>Microcoleaceae</taxon>
        <taxon>Lyngbya</taxon>
    </lineage>
</organism>
<keyword evidence="4 11" id="KW-0028">Amino-acid biosynthesis</keyword>
<dbReference type="Pfam" id="PF01202">
    <property type="entry name" value="SKI"/>
    <property type="match status" value="1"/>
</dbReference>